<protein>
    <submittedName>
        <fullName evidence="1">Uncharacterized protein</fullName>
    </submittedName>
</protein>
<organism evidence="1 2">
    <name type="scientific">Danaus plexippus plexippus</name>
    <dbReference type="NCBI Taxonomy" id="278856"/>
    <lineage>
        <taxon>Eukaryota</taxon>
        <taxon>Metazoa</taxon>
        <taxon>Ecdysozoa</taxon>
        <taxon>Arthropoda</taxon>
        <taxon>Hexapoda</taxon>
        <taxon>Insecta</taxon>
        <taxon>Pterygota</taxon>
        <taxon>Neoptera</taxon>
        <taxon>Endopterygota</taxon>
        <taxon>Lepidoptera</taxon>
        <taxon>Glossata</taxon>
        <taxon>Ditrysia</taxon>
        <taxon>Papilionoidea</taxon>
        <taxon>Nymphalidae</taxon>
        <taxon>Danainae</taxon>
        <taxon>Danaini</taxon>
        <taxon>Danaina</taxon>
        <taxon>Danaus</taxon>
        <taxon>Danaus</taxon>
    </lineage>
</organism>
<gene>
    <name evidence="1" type="ORF">KGM_203402</name>
</gene>
<sequence>MAKDLGVLKYDPNTEAFQSRAQWKKADNCRKQWVERWSWLLDERKLAQAEADAIRQETASVLPHVIGKTESTKSLKPVPSTSSGIIGWLAAKSSYLFSDVCLLPLRSLCFGLSWAPVGVEDDIVRSLAKELVEESFDIFVFGLLAVDSGLPGLATSSNARRPLGAGGGFSSTGTIFYTEMVPRPGDLAHSCIVGGWFRRAQSVCCLADSHVVDDPIINAIIRQPVLHALKQGQGLVHVRRPMARFAGTYVTYED</sequence>
<dbReference type="InterPro" id="IPR020339">
    <property type="entry name" value="C20orf85-like"/>
</dbReference>
<reference evidence="1 2" key="1">
    <citation type="journal article" date="2011" name="Cell">
        <title>The monarch butterfly genome yields insights into long-distance migration.</title>
        <authorList>
            <person name="Zhan S."/>
            <person name="Merlin C."/>
            <person name="Boore J.L."/>
            <person name="Reppert S.M."/>
        </authorList>
    </citation>
    <scope>NUCLEOTIDE SEQUENCE [LARGE SCALE GENOMIC DNA]</scope>
    <source>
        <strain evidence="1">F-2</strain>
    </source>
</reference>
<dbReference type="AlphaFoldDB" id="A0A212EQH8"/>
<evidence type="ECO:0000313" key="2">
    <source>
        <dbReference type="Proteomes" id="UP000007151"/>
    </source>
</evidence>
<dbReference type="Proteomes" id="UP000007151">
    <property type="component" value="Unassembled WGS sequence"/>
</dbReference>
<name>A0A212EQH8_DANPL</name>
<dbReference type="KEGG" id="dpl:KGM_203402"/>
<accession>A0A212EQH8</accession>
<comment type="caution">
    <text evidence="1">The sequence shown here is derived from an EMBL/GenBank/DDBJ whole genome shotgun (WGS) entry which is preliminary data.</text>
</comment>
<dbReference type="Pfam" id="PF14945">
    <property type="entry name" value="LLC1"/>
    <property type="match status" value="1"/>
</dbReference>
<evidence type="ECO:0000313" key="1">
    <source>
        <dbReference type="EMBL" id="OWR43746.1"/>
    </source>
</evidence>
<dbReference type="InParanoid" id="A0A212EQH8"/>
<dbReference type="eggNOG" id="ENOG502T7FC">
    <property type="taxonomic scope" value="Eukaryota"/>
</dbReference>
<keyword evidence="2" id="KW-1185">Reference proteome</keyword>
<proteinExistence type="predicted"/>
<dbReference type="EMBL" id="AGBW02013269">
    <property type="protein sequence ID" value="OWR43746.1"/>
    <property type="molecule type" value="Genomic_DNA"/>
</dbReference>